<sequence length="92" mass="10482">MSGNDFRGPSEHQFTARSSIRNMRVIFATLDVDFDRMPIWGQRIIDYYEVSRVRALNVDRGIETVRPIGGKQGVKSRKPLSWDFTGLLHGAS</sequence>
<name>Q13KE4_PARXL</name>
<accession>Q13KE4</accession>
<gene>
    <name evidence="1" type="ORF">Bxe_B0502</name>
</gene>
<evidence type="ECO:0000313" key="1">
    <source>
        <dbReference type="EMBL" id="ABE35445.1"/>
    </source>
</evidence>
<organism evidence="1 2">
    <name type="scientific">Paraburkholderia xenovorans (strain LB400)</name>
    <dbReference type="NCBI Taxonomy" id="266265"/>
    <lineage>
        <taxon>Bacteria</taxon>
        <taxon>Pseudomonadati</taxon>
        <taxon>Pseudomonadota</taxon>
        <taxon>Betaproteobacteria</taxon>
        <taxon>Burkholderiales</taxon>
        <taxon>Burkholderiaceae</taxon>
        <taxon>Paraburkholderia</taxon>
    </lineage>
</organism>
<dbReference type="KEGG" id="bxe:Bxe_B0502"/>
<evidence type="ECO:0000313" key="2">
    <source>
        <dbReference type="Proteomes" id="UP000001817"/>
    </source>
</evidence>
<dbReference type="EMBL" id="CP000271">
    <property type="protein sequence ID" value="ABE35445.1"/>
    <property type="molecule type" value="Genomic_DNA"/>
</dbReference>
<reference evidence="1 2" key="1">
    <citation type="journal article" date="2006" name="Proc. Natl. Acad. Sci. U.S.A.">
        <title>Burkholderia xenovorans LB400 harbors a multi-replicon, 9.73-Mbp genome shaped for versatility.</title>
        <authorList>
            <person name="Chain P.S."/>
            <person name="Denef V.J."/>
            <person name="Konstantinidis K.T."/>
            <person name="Vergez L.M."/>
            <person name="Agullo L."/>
            <person name="Reyes V.L."/>
            <person name="Hauser L."/>
            <person name="Cordova M."/>
            <person name="Gomez L."/>
            <person name="Gonzalez M."/>
            <person name="Land M."/>
            <person name="Lao V."/>
            <person name="Larimer F."/>
            <person name="LiPuma J.J."/>
            <person name="Mahenthiralingam E."/>
            <person name="Malfatti S.A."/>
            <person name="Marx C.J."/>
            <person name="Parnell J.J."/>
            <person name="Ramette A."/>
            <person name="Richardson P."/>
            <person name="Seeger M."/>
            <person name="Smith D."/>
            <person name="Spilker T."/>
            <person name="Sul W.J."/>
            <person name="Tsoi T.V."/>
            <person name="Ulrich L.E."/>
            <person name="Zhulin I.B."/>
            <person name="Tiedje J.M."/>
        </authorList>
    </citation>
    <scope>NUCLEOTIDE SEQUENCE [LARGE SCALE GENOMIC DNA]</scope>
    <source>
        <strain evidence="1 2">LB400</strain>
    </source>
</reference>
<protein>
    <submittedName>
        <fullName evidence="1">Uncharacterized protein</fullName>
    </submittedName>
</protein>
<dbReference type="Proteomes" id="UP000001817">
    <property type="component" value="Chromosome 2"/>
</dbReference>
<dbReference type="AlphaFoldDB" id="Q13KE4"/>
<keyword evidence="2" id="KW-1185">Reference proteome</keyword>
<proteinExistence type="predicted"/>